<dbReference type="EMBL" id="CAKOGP040002424">
    <property type="protein sequence ID" value="CAJ1969210.1"/>
    <property type="molecule type" value="Genomic_DNA"/>
</dbReference>
<dbReference type="Gene3D" id="2.60.120.260">
    <property type="entry name" value="Galactose-binding domain-like"/>
    <property type="match status" value="2"/>
</dbReference>
<keyword evidence="3" id="KW-0326">Glycosidase</keyword>
<keyword evidence="9" id="KW-1185">Reference proteome</keyword>
<dbReference type="InterPro" id="IPR048913">
    <property type="entry name" value="BetaGal_gal-bd"/>
</dbReference>
<dbReference type="AlphaFoldDB" id="A0AAD2GD61"/>
<feature type="domain" description="Glycoside hydrolase 35 catalytic" evidence="6">
    <location>
        <begin position="123"/>
        <end position="484"/>
    </location>
</feature>
<feature type="transmembrane region" description="Helical" evidence="5">
    <location>
        <begin position="42"/>
        <end position="59"/>
    </location>
</feature>
<dbReference type="SUPFAM" id="SSF49785">
    <property type="entry name" value="Galactose-binding domain-like"/>
    <property type="match status" value="2"/>
</dbReference>
<reference evidence="8" key="1">
    <citation type="submission" date="2023-08" db="EMBL/GenBank/DDBJ databases">
        <authorList>
            <person name="Audoor S."/>
            <person name="Bilcke G."/>
        </authorList>
    </citation>
    <scope>NUCLEOTIDE SEQUENCE</scope>
</reference>
<evidence type="ECO:0000313" key="8">
    <source>
        <dbReference type="EMBL" id="CAJ1969210.1"/>
    </source>
</evidence>
<protein>
    <recommendedName>
        <fullName evidence="10">Beta-galactosidase</fullName>
    </recommendedName>
</protein>
<accession>A0AAD2GD61</accession>
<evidence type="ECO:0008006" key="10">
    <source>
        <dbReference type="Google" id="ProtNLM"/>
    </source>
</evidence>
<comment type="caution">
    <text evidence="8">The sequence shown here is derived from an EMBL/GenBank/DDBJ whole genome shotgun (WGS) entry which is preliminary data.</text>
</comment>
<evidence type="ECO:0000256" key="4">
    <source>
        <dbReference type="RuleBase" id="RU003679"/>
    </source>
</evidence>
<evidence type="ECO:0000259" key="7">
    <source>
        <dbReference type="Pfam" id="PF21467"/>
    </source>
</evidence>
<keyword evidence="5" id="KW-1133">Transmembrane helix</keyword>
<dbReference type="InterPro" id="IPR031330">
    <property type="entry name" value="Gly_Hdrlase_35_cat"/>
</dbReference>
<dbReference type="InterPro" id="IPR001944">
    <property type="entry name" value="Glycoside_Hdrlase_35"/>
</dbReference>
<dbReference type="Proteomes" id="UP001295423">
    <property type="component" value="Unassembled WGS sequence"/>
</dbReference>
<evidence type="ECO:0000256" key="1">
    <source>
        <dbReference type="ARBA" id="ARBA00009809"/>
    </source>
</evidence>
<keyword evidence="2" id="KW-0378">Hydrolase</keyword>
<gene>
    <name evidence="8" type="ORF">CYCCA115_LOCUS23591</name>
</gene>
<dbReference type="Gene3D" id="3.20.20.80">
    <property type="entry name" value="Glycosidases"/>
    <property type="match status" value="1"/>
</dbReference>
<proteinExistence type="inferred from homology"/>
<comment type="similarity">
    <text evidence="1 4">Belongs to the glycosyl hydrolase 35 family.</text>
</comment>
<feature type="domain" description="Beta-galactosidase galactose-binding" evidence="7">
    <location>
        <begin position="786"/>
        <end position="854"/>
    </location>
</feature>
<keyword evidence="5" id="KW-0472">Membrane</keyword>
<evidence type="ECO:0000256" key="2">
    <source>
        <dbReference type="ARBA" id="ARBA00022801"/>
    </source>
</evidence>
<dbReference type="PRINTS" id="PR00742">
    <property type="entry name" value="GLHYDRLASE35"/>
</dbReference>
<keyword evidence="5" id="KW-0812">Transmembrane</keyword>
<dbReference type="GO" id="GO:0005975">
    <property type="term" value="P:carbohydrate metabolic process"/>
    <property type="evidence" value="ECO:0007669"/>
    <property type="project" value="InterPro"/>
</dbReference>
<sequence length="897" mass="100418">MLQTKNATIENDVENEDTALLVGKVPKGEMEFLELLPASCRPAVYIMMIAVVLMVLLVLRPTYLSEIQQHTVAEVFTSNPSKCTQSPCFKPSKVTVESKPGFPSFLDVANKGRIDVSYDSRSIRINDERVLLLGGSIHPSRATKQTWGYALDEIVANGLNLVTIYVMWENHQPVPTMDMNWDFLKGIQYEGSTSSIALKWNLASAIRSAAERGLFVHLRIGPYECAEYTYGGIPEFIPLQHPSMSMRRPNLEWLEVMKLYVEQLLTYLDDNKLWAYQGGPIILGQIENELGGNVDAEAENFFLINERGDFVERKDMPSGPARGLRNATLQDYADWCGSLVQDLAPNVTWTMCNGLSAENTILTCNGISECADFLESHGFNGRVQVDQPPMLTEFEGGFQIWGEDPHNPSDYFWGRPASVMAHDALRWFARGGTHLNHYMFWGSYNRGRQAAAGITNMYAKEAMLCPSGQRHQPKFGHFQALHQALASLAPILLASESALEKGQQVEILNDDGKWEYGDDQLLYQYQADEHSRDVVSILENNANTSVITRFGHNVIVMDPYSSILLKNEIREFDSSVIGPRFQAFERVFSKGQHGPKLLDWEDWQEPIGAPSNLPATVVANHPIEQTKLNVDAQVYSDYAWYETTFHMDTDGQAASLVLEAQRANGFVVFIDDVFVGSADDHFHMEGPISFSIDIVDIEGGSRKLSILSESLGYHNLIGRWGVGTKPKSKGLTGDVVLVSSSGKNASLVDGREWRSFPGLHGEAISNQGLSRRHFEKNLLPSTSTTPTWASVVFDTPIYEPRTQGLFLRLTTGRGHLFLNGYDLGRHWNITTDETGKYTQEYYFLPPDYVHSDGNLNELTIFNSLPDNRVSAELLVSWTVATDSPNFQDEINFQNACL</sequence>
<dbReference type="InterPro" id="IPR017853">
    <property type="entry name" value="GH"/>
</dbReference>
<evidence type="ECO:0000313" key="9">
    <source>
        <dbReference type="Proteomes" id="UP001295423"/>
    </source>
</evidence>
<dbReference type="Pfam" id="PF01301">
    <property type="entry name" value="Glyco_hydro_35"/>
    <property type="match status" value="1"/>
</dbReference>
<organism evidence="8 9">
    <name type="scientific">Cylindrotheca closterium</name>
    <dbReference type="NCBI Taxonomy" id="2856"/>
    <lineage>
        <taxon>Eukaryota</taxon>
        <taxon>Sar</taxon>
        <taxon>Stramenopiles</taxon>
        <taxon>Ochrophyta</taxon>
        <taxon>Bacillariophyta</taxon>
        <taxon>Bacillariophyceae</taxon>
        <taxon>Bacillariophycidae</taxon>
        <taxon>Bacillariales</taxon>
        <taxon>Bacillariaceae</taxon>
        <taxon>Cylindrotheca</taxon>
    </lineage>
</organism>
<evidence type="ECO:0000256" key="5">
    <source>
        <dbReference type="SAM" id="Phobius"/>
    </source>
</evidence>
<dbReference type="GO" id="GO:0004553">
    <property type="term" value="F:hydrolase activity, hydrolyzing O-glycosyl compounds"/>
    <property type="evidence" value="ECO:0007669"/>
    <property type="project" value="InterPro"/>
</dbReference>
<evidence type="ECO:0000256" key="3">
    <source>
        <dbReference type="ARBA" id="ARBA00023295"/>
    </source>
</evidence>
<name>A0AAD2GD61_9STRA</name>
<dbReference type="SUPFAM" id="SSF51445">
    <property type="entry name" value="(Trans)glycosidases"/>
    <property type="match status" value="1"/>
</dbReference>
<dbReference type="InterPro" id="IPR008979">
    <property type="entry name" value="Galactose-bd-like_sf"/>
</dbReference>
<evidence type="ECO:0000259" key="6">
    <source>
        <dbReference type="Pfam" id="PF01301"/>
    </source>
</evidence>
<dbReference type="Pfam" id="PF21467">
    <property type="entry name" value="BetaGal_gal-bd"/>
    <property type="match status" value="1"/>
</dbReference>
<dbReference type="PANTHER" id="PTHR23421">
    <property type="entry name" value="BETA-GALACTOSIDASE RELATED"/>
    <property type="match status" value="1"/>
</dbReference>